<dbReference type="Proteomes" id="UP000294937">
    <property type="component" value="Unassembled WGS sequence"/>
</dbReference>
<dbReference type="PANTHER" id="PTHR33542">
    <property type="entry name" value="SIROHYDROCHLORIN FERROCHELATASE, CHLOROPLASTIC"/>
    <property type="match status" value="1"/>
</dbReference>
<sequence>MKKRGVLVIAHGSSKKDWVKLVDQAMGQVQFDGPLVTSFLEMVEGRTILDGIQALESQGVQEMFVVPLFVSSGSTHIEEISYLLGLEENPTIEIDEQPFPIQAKLHLCSAMDDHPLINQIVIERTRELSTHPETEILLLVGHGSDLPGFQEKWEQGMANLALRTQQELGLSAASFATMHPDNLNRRVKDLSLKHRVLVLPLFLSEGYFTRKVIPSRLEGLEYVYTGKTFLPHTLIPRWVESVLQEKVDQLLKAPLV</sequence>
<dbReference type="SUPFAM" id="SSF53800">
    <property type="entry name" value="Chelatase"/>
    <property type="match status" value="1"/>
</dbReference>
<comment type="caution">
    <text evidence="3">The sequence shown here is derived from an EMBL/GenBank/DDBJ whole genome shotgun (WGS) entry which is preliminary data.</text>
</comment>
<reference evidence="3 4" key="1">
    <citation type="submission" date="2019-03" db="EMBL/GenBank/DDBJ databases">
        <title>Genomic Encyclopedia of Type Strains, Phase IV (KMG-IV): sequencing the most valuable type-strain genomes for metagenomic binning, comparative biology and taxonomic classification.</title>
        <authorList>
            <person name="Goeker M."/>
        </authorList>
    </citation>
    <scope>NUCLEOTIDE SEQUENCE [LARGE SCALE GENOMIC DNA]</scope>
    <source>
        <strain evidence="3 4">DSM 45707</strain>
    </source>
</reference>
<dbReference type="OrthoDB" id="1489951at2"/>
<name>A0A4R3LEI3_9BACL</name>
<dbReference type="GO" id="GO:0016829">
    <property type="term" value="F:lyase activity"/>
    <property type="evidence" value="ECO:0007669"/>
    <property type="project" value="UniProtKB-KW"/>
</dbReference>
<evidence type="ECO:0000313" key="4">
    <source>
        <dbReference type="Proteomes" id="UP000294937"/>
    </source>
</evidence>
<proteinExistence type="predicted"/>
<dbReference type="InterPro" id="IPR050963">
    <property type="entry name" value="Sirohydro_Cobaltochel/CbiX"/>
</dbReference>
<gene>
    <name evidence="3" type="ORF">EDD58_102448</name>
</gene>
<organism evidence="3 4">
    <name type="scientific">Hazenella coriacea</name>
    <dbReference type="NCBI Taxonomy" id="1179467"/>
    <lineage>
        <taxon>Bacteria</taxon>
        <taxon>Bacillati</taxon>
        <taxon>Bacillota</taxon>
        <taxon>Bacilli</taxon>
        <taxon>Bacillales</taxon>
        <taxon>Thermoactinomycetaceae</taxon>
        <taxon>Hazenella</taxon>
    </lineage>
</organism>
<dbReference type="InterPro" id="IPR002762">
    <property type="entry name" value="CbiX-like"/>
</dbReference>
<dbReference type="AlphaFoldDB" id="A0A4R3LEI3"/>
<evidence type="ECO:0000256" key="2">
    <source>
        <dbReference type="ARBA" id="ARBA00023239"/>
    </source>
</evidence>
<evidence type="ECO:0000313" key="3">
    <source>
        <dbReference type="EMBL" id="TCS95866.1"/>
    </source>
</evidence>
<protein>
    <submittedName>
        <fullName evidence="3">Sirohydrochlorin ferrochelatase</fullName>
    </submittedName>
</protein>
<dbReference type="EMBL" id="SMAG01000002">
    <property type="protein sequence ID" value="TCS95866.1"/>
    <property type="molecule type" value="Genomic_DNA"/>
</dbReference>
<dbReference type="PANTHER" id="PTHR33542:SF3">
    <property type="entry name" value="SIROHYDROCHLORIN FERROCHELATASE, CHLOROPLASTIC"/>
    <property type="match status" value="1"/>
</dbReference>
<keyword evidence="4" id="KW-1185">Reference proteome</keyword>
<dbReference type="GO" id="GO:0046872">
    <property type="term" value="F:metal ion binding"/>
    <property type="evidence" value="ECO:0007669"/>
    <property type="project" value="UniProtKB-KW"/>
</dbReference>
<accession>A0A4R3LEI3</accession>
<dbReference type="Gene3D" id="3.40.50.1400">
    <property type="match status" value="2"/>
</dbReference>
<keyword evidence="2" id="KW-0456">Lyase</keyword>
<evidence type="ECO:0000256" key="1">
    <source>
        <dbReference type="ARBA" id="ARBA00022723"/>
    </source>
</evidence>
<keyword evidence="1" id="KW-0479">Metal-binding</keyword>
<dbReference type="RefSeq" id="WP_131923830.1">
    <property type="nucleotide sequence ID" value="NZ_SMAG01000002.1"/>
</dbReference>
<dbReference type="Pfam" id="PF01903">
    <property type="entry name" value="CbiX"/>
    <property type="match status" value="2"/>
</dbReference>